<evidence type="ECO:0000313" key="2">
    <source>
        <dbReference type="EMBL" id="TYC56168.1"/>
    </source>
</evidence>
<keyword evidence="3" id="KW-1185">Reference proteome</keyword>
<dbReference type="OrthoDB" id="5526813at2"/>
<dbReference type="EMBL" id="SDKK01000011">
    <property type="protein sequence ID" value="TYC56168.1"/>
    <property type="molecule type" value="Genomic_DNA"/>
</dbReference>
<accession>A0A6C2CQD3</accession>
<evidence type="ECO:0000256" key="1">
    <source>
        <dbReference type="SAM" id="MobiDB-lite"/>
    </source>
</evidence>
<dbReference type="AlphaFoldDB" id="A0A6C2CQD3"/>
<protein>
    <submittedName>
        <fullName evidence="2">Uncharacterized protein</fullName>
    </submittedName>
</protein>
<evidence type="ECO:0000313" key="3">
    <source>
        <dbReference type="Proteomes" id="UP000389128"/>
    </source>
</evidence>
<dbReference type="Proteomes" id="UP000389128">
    <property type="component" value="Unassembled WGS sequence"/>
</dbReference>
<comment type="caution">
    <text evidence="2">The sequence shown here is derived from an EMBL/GenBank/DDBJ whole genome shotgun (WGS) entry which is preliminary data.</text>
</comment>
<proteinExistence type="predicted"/>
<feature type="region of interest" description="Disordered" evidence="1">
    <location>
        <begin position="61"/>
        <end position="83"/>
    </location>
</feature>
<name>A0A6C2CQD3_9RHOO</name>
<reference evidence="2 3" key="1">
    <citation type="submission" date="2019-01" db="EMBL/GenBank/DDBJ databases">
        <title>Zoogloea oleivorans genome sequencing and assembly.</title>
        <authorList>
            <person name="Tancsics A."/>
            <person name="Farkas M."/>
            <person name="Kriszt B."/>
            <person name="Maroti G."/>
            <person name="Horvath B."/>
        </authorList>
    </citation>
    <scope>NUCLEOTIDE SEQUENCE [LARGE SCALE GENOMIC DNA]</scope>
    <source>
        <strain evidence="2 3">Buc</strain>
    </source>
</reference>
<gene>
    <name evidence="2" type="ORF">ETQ85_12770</name>
</gene>
<organism evidence="2 3">
    <name type="scientific">Zoogloea oleivorans</name>
    <dbReference type="NCBI Taxonomy" id="1552750"/>
    <lineage>
        <taxon>Bacteria</taxon>
        <taxon>Pseudomonadati</taxon>
        <taxon>Pseudomonadota</taxon>
        <taxon>Betaproteobacteria</taxon>
        <taxon>Rhodocyclales</taxon>
        <taxon>Zoogloeaceae</taxon>
        <taxon>Zoogloea</taxon>
    </lineage>
</organism>
<dbReference type="RefSeq" id="WP_148579462.1">
    <property type="nucleotide sequence ID" value="NZ_SDKK01000011.1"/>
</dbReference>
<sequence length="106" mass="11448">MSTNKPASTAGASLADDLHQAGGLLSSIYGKAFPETHPVLLFLAAIWIAVERLRHAVQASAQTDDWRSSEAATQAKGRELGIEARPKENWSEYRARIASAMKKGGR</sequence>